<evidence type="ECO:0000259" key="2">
    <source>
        <dbReference type="Pfam" id="PF06580"/>
    </source>
</evidence>
<dbReference type="EMBL" id="JBBVGT010000002">
    <property type="protein sequence ID" value="MFB5945784.1"/>
    <property type="molecule type" value="Genomic_DNA"/>
</dbReference>
<feature type="transmembrane region" description="Helical" evidence="1">
    <location>
        <begin position="37"/>
        <end position="57"/>
    </location>
</feature>
<dbReference type="PANTHER" id="PTHR34220:SF7">
    <property type="entry name" value="SENSOR HISTIDINE KINASE YPDA"/>
    <property type="match status" value="1"/>
</dbReference>
<dbReference type="Pfam" id="PF06580">
    <property type="entry name" value="His_kinase"/>
    <property type="match status" value="1"/>
</dbReference>
<dbReference type="InterPro" id="IPR010559">
    <property type="entry name" value="Sig_transdc_His_kin_internal"/>
</dbReference>
<keyword evidence="1" id="KW-1133">Transmembrane helix</keyword>
<keyword evidence="4" id="KW-1185">Reference proteome</keyword>
<feature type="transmembrane region" description="Helical" evidence="1">
    <location>
        <begin position="7"/>
        <end position="25"/>
    </location>
</feature>
<feature type="transmembrane region" description="Helical" evidence="1">
    <location>
        <begin position="108"/>
        <end position="129"/>
    </location>
</feature>
<accession>A0ABV5CE81</accession>
<organism evidence="3 4">
    <name type="scientific">Albibacterium profundi</name>
    <dbReference type="NCBI Taxonomy" id="3134906"/>
    <lineage>
        <taxon>Bacteria</taxon>
        <taxon>Pseudomonadati</taxon>
        <taxon>Bacteroidota</taxon>
        <taxon>Sphingobacteriia</taxon>
        <taxon>Sphingobacteriales</taxon>
        <taxon>Sphingobacteriaceae</taxon>
        <taxon>Albibacterium</taxon>
    </lineage>
</organism>
<dbReference type="InterPro" id="IPR036890">
    <property type="entry name" value="HATPase_C_sf"/>
</dbReference>
<feature type="transmembrane region" description="Helical" evidence="1">
    <location>
        <begin position="69"/>
        <end position="88"/>
    </location>
</feature>
<evidence type="ECO:0000256" key="1">
    <source>
        <dbReference type="SAM" id="Phobius"/>
    </source>
</evidence>
<keyword evidence="1" id="KW-0812">Transmembrane</keyword>
<evidence type="ECO:0000313" key="4">
    <source>
        <dbReference type="Proteomes" id="UP001580928"/>
    </source>
</evidence>
<dbReference type="RefSeq" id="WP_375557317.1">
    <property type="nucleotide sequence ID" value="NZ_JBBVGT010000002.1"/>
</dbReference>
<dbReference type="InterPro" id="IPR050640">
    <property type="entry name" value="Bact_2-comp_sensor_kinase"/>
</dbReference>
<dbReference type="Gene3D" id="3.30.565.10">
    <property type="entry name" value="Histidine kinase-like ATPase, C-terminal domain"/>
    <property type="match status" value="1"/>
</dbReference>
<dbReference type="Proteomes" id="UP001580928">
    <property type="component" value="Unassembled WGS sequence"/>
</dbReference>
<proteinExistence type="predicted"/>
<dbReference type="GO" id="GO:0016301">
    <property type="term" value="F:kinase activity"/>
    <property type="evidence" value="ECO:0007669"/>
    <property type="project" value="UniProtKB-KW"/>
</dbReference>
<sequence>MMNQRNSFIIQGIIWILLLLIFYLVTPHRAAELVILGYGFLNIVVFYLSYFFVTPFIFNKKKYYKAISYLVLVLLVSIGVKYGVALVFESDVMYYGTDYDKRYTNAQYLWSAGLVSLFFVLLSFGLRLTHNFLIQEREKGMLENEKLIAELSFLKSQINPHFLFNSLNNIYSLSYHKSDKAPEAILKLSGIMRYMLQESDDDKVQLKDEIAYLENYISLQQLRFKEPLAIDYKVNTESLELRIMPLLLISFLENAFKHGVVTNKDHPVRILIVVENNRLHFKVSNFKNKSYKDQASGIGLENLKRRLELGYPNRYTLMIDDKELFYSSELFIYL</sequence>
<keyword evidence="1" id="KW-0472">Membrane</keyword>
<gene>
    <name evidence="3" type="ORF">WKR92_08050</name>
</gene>
<keyword evidence="3" id="KW-0418">Kinase</keyword>
<keyword evidence="3" id="KW-0808">Transferase</keyword>
<dbReference type="SUPFAM" id="SSF55874">
    <property type="entry name" value="ATPase domain of HSP90 chaperone/DNA topoisomerase II/histidine kinase"/>
    <property type="match status" value="1"/>
</dbReference>
<protein>
    <submittedName>
        <fullName evidence="3">Histidine kinase</fullName>
    </submittedName>
</protein>
<evidence type="ECO:0000313" key="3">
    <source>
        <dbReference type="EMBL" id="MFB5945784.1"/>
    </source>
</evidence>
<feature type="domain" description="Signal transduction histidine kinase internal region" evidence="2">
    <location>
        <begin position="149"/>
        <end position="226"/>
    </location>
</feature>
<dbReference type="PANTHER" id="PTHR34220">
    <property type="entry name" value="SENSOR HISTIDINE KINASE YPDA"/>
    <property type="match status" value="1"/>
</dbReference>
<name>A0ABV5CE81_9SPHI</name>
<reference evidence="3 4" key="1">
    <citation type="submission" date="2024-04" db="EMBL/GenBank/DDBJ databases">
        <title>Albibacterium profundi sp. nov., isolated from sediment of the Challenger Deep of Mariana Trench.</title>
        <authorList>
            <person name="Wang Y."/>
        </authorList>
    </citation>
    <scope>NUCLEOTIDE SEQUENCE [LARGE SCALE GENOMIC DNA]</scope>
    <source>
        <strain evidence="3 4">RHL897</strain>
    </source>
</reference>
<comment type="caution">
    <text evidence="3">The sequence shown here is derived from an EMBL/GenBank/DDBJ whole genome shotgun (WGS) entry which is preliminary data.</text>
</comment>